<dbReference type="GO" id="GO:0009374">
    <property type="term" value="F:biotin binding"/>
    <property type="evidence" value="ECO:0007669"/>
    <property type="project" value="InterPro"/>
</dbReference>
<evidence type="ECO:0000313" key="17">
    <source>
        <dbReference type="Proteomes" id="UP000273734"/>
    </source>
</evidence>
<evidence type="ECO:0000256" key="2">
    <source>
        <dbReference type="ARBA" id="ARBA00022525"/>
    </source>
</evidence>
<evidence type="ECO:0000256" key="3">
    <source>
        <dbReference type="ARBA" id="ARBA00022729"/>
    </source>
</evidence>
<dbReference type="InterPro" id="IPR005468">
    <property type="entry name" value="Avidin/str"/>
</dbReference>
<dbReference type="Proteomes" id="UP000065504">
    <property type="component" value="Unassembled WGS sequence"/>
</dbReference>
<evidence type="ECO:0000313" key="16">
    <source>
        <dbReference type="Proteomes" id="UP000095100"/>
    </source>
</evidence>
<dbReference type="Proteomes" id="UP000057910">
    <property type="component" value="Unassembled WGS sequence"/>
</dbReference>
<dbReference type="EMBL" id="LPIX01000090">
    <property type="protein sequence ID" value="KWD96596.1"/>
    <property type="molecule type" value="Genomic_DNA"/>
</dbReference>
<evidence type="ECO:0000313" key="7">
    <source>
        <dbReference type="EMBL" id="KVP90937.1"/>
    </source>
</evidence>
<evidence type="ECO:0000313" key="4">
    <source>
        <dbReference type="EMBL" id="AOK25712.1"/>
    </source>
</evidence>
<dbReference type="PANTHER" id="PTHR34399:SF3">
    <property type="entry name" value="AVID PROTEIN-RELATED"/>
    <property type="match status" value="1"/>
</dbReference>
<gene>
    <name evidence="10" type="ORF">DF015_00725</name>
    <name evidence="5" type="ORF">WJ53_18715</name>
    <name evidence="6" type="ORF">WJ68_19290</name>
    <name evidence="7" type="ORF">WJ96_17760</name>
    <name evidence="4" type="ORF">WK67_23445</name>
    <name evidence="8" type="ORF">WL73_22875</name>
    <name evidence="9" type="ORF">WM16_17185</name>
</gene>
<keyword evidence="3" id="KW-0732">Signal</keyword>
<comment type="subcellular location">
    <subcellularLocation>
        <location evidence="1">Secreted</location>
    </subcellularLocation>
</comment>
<evidence type="ECO:0000313" key="5">
    <source>
        <dbReference type="EMBL" id="KVM23501.1"/>
    </source>
</evidence>
<proteinExistence type="predicted"/>
<accession>A0A104QXU1</accession>
<sequence>MPHLEHSLKYAKAGTGPSIDFSGLWKNELGSTMQITQQGDQLTGTYGSAVSATESETTGDLRGYVDGDLIAFVVHWREFQAITSWVGQCEPNSNNGKINTLWQMTKQVAEGDEWASINAGADVFVRA</sequence>
<evidence type="ECO:0000256" key="1">
    <source>
        <dbReference type="ARBA" id="ARBA00004613"/>
    </source>
</evidence>
<dbReference type="Pfam" id="PF01382">
    <property type="entry name" value="Avidin"/>
    <property type="match status" value="1"/>
</dbReference>
<protein>
    <submittedName>
        <fullName evidence="9">Avidin</fullName>
    </submittedName>
</protein>
<reference evidence="11 12" key="1">
    <citation type="submission" date="2015-11" db="EMBL/GenBank/DDBJ databases">
        <title>Expanding the genomic diversity of Burkholderia species for the development of highly accurate diagnostics.</title>
        <authorList>
            <person name="Sahl J."/>
            <person name="Keim P."/>
            <person name="Wagner D."/>
        </authorList>
    </citation>
    <scope>NUCLEOTIDE SEQUENCE [LARGE SCALE GENOMIC DNA]</scope>
    <source>
        <strain evidence="6 12">MSMB1585WGS</strain>
        <strain evidence="7 11">MSMB1808WGS</strain>
        <strain evidence="5 13">MSMB2058</strain>
        <strain evidence="8 14">MSMB2167WGS</strain>
        <strain evidence="9 15">MSMB782WGS</strain>
    </source>
</reference>
<dbReference type="EMBL" id="LPAD01000078">
    <property type="protein sequence ID" value="KVN82105.1"/>
    <property type="molecule type" value="Genomic_DNA"/>
</dbReference>
<evidence type="ECO:0000313" key="11">
    <source>
        <dbReference type="Proteomes" id="UP000056453"/>
    </source>
</evidence>
<dbReference type="GO" id="GO:0005576">
    <property type="term" value="C:extracellular region"/>
    <property type="evidence" value="ECO:0007669"/>
    <property type="project" value="UniProtKB-SubCell"/>
</dbReference>
<evidence type="ECO:0000313" key="12">
    <source>
        <dbReference type="Proteomes" id="UP000057910"/>
    </source>
</evidence>
<dbReference type="AlphaFoldDB" id="A0A104QXU1"/>
<dbReference type="EMBL" id="LPLU01000095">
    <property type="protein sequence ID" value="KWK72812.1"/>
    <property type="molecule type" value="Genomic_DNA"/>
</dbReference>
<dbReference type="PROSITE" id="PS51326">
    <property type="entry name" value="AVIDIN_2"/>
    <property type="match status" value="1"/>
</dbReference>
<dbReference type="Proteomes" id="UP000095100">
    <property type="component" value="Chromosome 2"/>
</dbReference>
<dbReference type="Proteomes" id="UP000061665">
    <property type="component" value="Unassembled WGS sequence"/>
</dbReference>
<name>A0A104QXU1_9BURK</name>
<dbReference type="InterPro" id="IPR036896">
    <property type="entry name" value="Avidin-like_sf"/>
</dbReference>
<dbReference type="EMBL" id="LOZE01000121">
    <property type="protein sequence ID" value="KVM23501.1"/>
    <property type="molecule type" value="Genomic_DNA"/>
</dbReference>
<dbReference type="EMBL" id="LPBJ01000091">
    <property type="protein sequence ID" value="KVP90937.1"/>
    <property type="molecule type" value="Genomic_DNA"/>
</dbReference>
<dbReference type="Proteomes" id="UP000056453">
    <property type="component" value="Unassembled WGS sequence"/>
</dbReference>
<reference evidence="10 17" key="3">
    <citation type="submission" date="2018-08" db="EMBL/GenBank/DDBJ databases">
        <title>Comparative analysis of Burkholderia isolates from Puerto Rico.</title>
        <authorList>
            <person name="Hall C."/>
            <person name="Sahl J."/>
            <person name="Wagner D."/>
        </authorList>
    </citation>
    <scope>NUCLEOTIDE SEQUENCE [LARGE SCALE GENOMIC DNA]</scope>
    <source>
        <strain evidence="10 17">Bp8964</strain>
    </source>
</reference>
<evidence type="ECO:0000313" key="14">
    <source>
        <dbReference type="Proteomes" id="UP000062998"/>
    </source>
</evidence>
<dbReference type="Proteomes" id="UP000062998">
    <property type="component" value="Unassembled WGS sequence"/>
</dbReference>
<evidence type="ECO:0000313" key="9">
    <source>
        <dbReference type="EMBL" id="KWK72812.1"/>
    </source>
</evidence>
<evidence type="ECO:0000313" key="10">
    <source>
        <dbReference type="EMBL" id="RQP84042.1"/>
    </source>
</evidence>
<dbReference type="SUPFAM" id="SSF50876">
    <property type="entry name" value="Avidin/streptavidin"/>
    <property type="match status" value="1"/>
</dbReference>
<dbReference type="OrthoDB" id="9023553at2"/>
<evidence type="ECO:0000313" key="6">
    <source>
        <dbReference type="EMBL" id="KVN82105.1"/>
    </source>
</evidence>
<evidence type="ECO:0000313" key="15">
    <source>
        <dbReference type="Proteomes" id="UP000065504"/>
    </source>
</evidence>
<dbReference type="EMBL" id="QTNY01000001">
    <property type="protein sequence ID" value="RQP84042.1"/>
    <property type="molecule type" value="Genomic_DNA"/>
</dbReference>
<evidence type="ECO:0000313" key="8">
    <source>
        <dbReference type="EMBL" id="KWD96596.1"/>
    </source>
</evidence>
<keyword evidence="2" id="KW-0964">Secreted</keyword>
<keyword evidence="11" id="KW-1185">Reference proteome</keyword>
<dbReference type="RefSeq" id="WP_059532241.1">
    <property type="nucleotide sequence ID" value="NZ_CAJPGX010000006.1"/>
</dbReference>
<evidence type="ECO:0000313" key="13">
    <source>
        <dbReference type="Proteomes" id="UP000061665"/>
    </source>
</evidence>
<dbReference type="EMBL" id="CP013447">
    <property type="protein sequence ID" value="AOK25712.1"/>
    <property type="molecule type" value="Genomic_DNA"/>
</dbReference>
<reference evidence="4 16" key="2">
    <citation type="submission" date="2015-12" db="EMBL/GenBank/DDBJ databases">
        <title>Diversity of Burkholderia near neighbor genomes.</title>
        <authorList>
            <person name="Sahl J."/>
            <person name="Wagner D."/>
            <person name="Keim P."/>
        </authorList>
    </citation>
    <scope>NUCLEOTIDE SEQUENCE [LARGE SCALE GENOMIC DNA]</scope>
    <source>
        <strain evidence="4 16">MSMB1189WGS</strain>
    </source>
</reference>
<dbReference type="Proteomes" id="UP000273734">
    <property type="component" value="Unassembled WGS sequence"/>
</dbReference>
<dbReference type="InterPro" id="IPR051764">
    <property type="entry name" value="Avidin/Streptavidin-rel"/>
</dbReference>
<dbReference type="Gene3D" id="2.40.128.30">
    <property type="entry name" value="Avidin-like"/>
    <property type="match status" value="1"/>
</dbReference>
<organism evidence="9 15">
    <name type="scientific">Burkholderia ubonensis</name>
    <dbReference type="NCBI Taxonomy" id="101571"/>
    <lineage>
        <taxon>Bacteria</taxon>
        <taxon>Pseudomonadati</taxon>
        <taxon>Pseudomonadota</taxon>
        <taxon>Betaproteobacteria</taxon>
        <taxon>Burkholderiales</taxon>
        <taxon>Burkholderiaceae</taxon>
        <taxon>Burkholderia</taxon>
        <taxon>Burkholderia cepacia complex</taxon>
    </lineage>
</organism>
<dbReference type="PANTHER" id="PTHR34399">
    <property type="entry name" value="AVIDIN-RELATED"/>
    <property type="match status" value="1"/>
</dbReference>